<feature type="transmembrane region" description="Helical" evidence="6">
    <location>
        <begin position="105"/>
        <end position="134"/>
    </location>
</feature>
<accession>A0A7V7UAH8</accession>
<feature type="domain" description="ABC3 transporter permease C-terminal" evidence="7">
    <location>
        <begin position="62"/>
        <end position="181"/>
    </location>
</feature>
<feature type="transmembrane region" description="Helical" evidence="6">
    <location>
        <begin position="708"/>
        <end position="730"/>
    </location>
</feature>
<comment type="subcellular location">
    <subcellularLocation>
        <location evidence="1">Cell membrane</location>
        <topology evidence="1">Multi-pass membrane protein</topology>
    </subcellularLocation>
</comment>
<comment type="caution">
    <text evidence="8">The sequence shown here is derived from an EMBL/GenBank/DDBJ whole genome shotgun (WGS) entry which is preliminary data.</text>
</comment>
<evidence type="ECO:0000256" key="6">
    <source>
        <dbReference type="SAM" id="Phobius"/>
    </source>
</evidence>
<name>A0A7V7UAH8_9FIRM</name>
<sequence>MYGKLILRNAKRSIKDYLIYIITLTLCVTMFYSFLSISSNYYHPSIGVQYNLNILSDAMKAAICAITFLLLFLIKYVNNYMIRRKQKEFAIQTVMGMEQKTTATLFFLETLIMGLVALGMGIILGTFCSQFITAMLLSAYGQPFQLSWMLYPDTVLLTIMFFTISFVLIGLFNIRTIRKIKVIDMLNADKKNEPHFKKSKWMPIITVLFSIFLIIMLVTGISKMYYYFDTRLPFSVHLMFWGNILIPAFTLVGILAWIFLHKKFGFSKLVIFLLIMALAATASSASVPVLQMKYYLALGTGTNNSYMIFLLVGLVFIICAVFYLASNVITSMKEKSLQKKYYEENLFFFGQIISKLKTTTKTMTLICLTLVLSISMFLIEPALNGWVSGYLDTRSVFDVQVLSQYNKAFDIKELPNTNYDFVTEYLAENNIQIIDDCSFSLYLPMAEDFHQRIKWSFPVLAISLSDYNHLLDMRGLDTITLDENEFTTQWQSIATEEERNEFIESHSTVRTDAGILEMASENASDAALGEYLYNNYTDVVYVFPDEICKQLLSVNRNRAIKTAEPLPYDVAIGLQQEFERKFPEQPEGVNYYIRTSTQQINSTTASNFVMQASMTYGAVVLLIMCFTILALQQLLDATHYKYRFGVLRKLGVDETHINRLVLKQLGVWFGLPIGIAVLASTVFGGYFFNMFSSQISAYIGAEILAVQILLIAGILLILLTCYFVSTWILFNRTIRKE</sequence>
<feature type="transmembrane region" description="Helical" evidence="6">
    <location>
        <begin position="608"/>
        <end position="631"/>
    </location>
</feature>
<feature type="transmembrane region" description="Helical" evidence="6">
    <location>
        <begin position="238"/>
        <end position="260"/>
    </location>
</feature>
<dbReference type="Proteomes" id="UP000461768">
    <property type="component" value="Unassembled WGS sequence"/>
</dbReference>
<feature type="transmembrane region" description="Helical" evidence="6">
    <location>
        <begin position="269"/>
        <end position="287"/>
    </location>
</feature>
<reference evidence="8 9" key="1">
    <citation type="submission" date="2019-09" db="EMBL/GenBank/DDBJ databases">
        <authorList>
            <person name="Valk L.C."/>
        </authorList>
    </citation>
    <scope>NUCLEOTIDE SEQUENCE [LARGE SCALE GENOMIC DNA]</scope>
    <source>
        <strain evidence="8">GalUA</strain>
    </source>
</reference>
<keyword evidence="2" id="KW-1003">Cell membrane</keyword>
<feature type="transmembrane region" description="Helical" evidence="6">
    <location>
        <begin position="307"/>
        <end position="330"/>
    </location>
</feature>
<protein>
    <submittedName>
        <fullName evidence="8">ABC transporter permease</fullName>
    </submittedName>
</protein>
<evidence type="ECO:0000256" key="3">
    <source>
        <dbReference type="ARBA" id="ARBA00022692"/>
    </source>
</evidence>
<evidence type="ECO:0000259" key="7">
    <source>
        <dbReference type="Pfam" id="PF02687"/>
    </source>
</evidence>
<evidence type="ECO:0000256" key="1">
    <source>
        <dbReference type="ARBA" id="ARBA00004651"/>
    </source>
</evidence>
<reference evidence="8 9" key="2">
    <citation type="submission" date="2020-02" db="EMBL/GenBank/DDBJ databases">
        <title>Candidatus Galacturonibacter soehngenii shows hetero-acetogenic catabolism of galacturonic acid but lacks a canonical carbon monoxide dehydrogenase/acetyl-CoA synthase complex.</title>
        <authorList>
            <person name="Diender M."/>
            <person name="Stouten G.R."/>
            <person name="Petersen J.F."/>
            <person name="Nielsen P.H."/>
            <person name="Dueholm M.S."/>
            <person name="Pronk J.T."/>
            <person name="Van Loosdrecht M.C.M."/>
        </authorList>
    </citation>
    <scope>NUCLEOTIDE SEQUENCE [LARGE SCALE GENOMIC DNA]</scope>
    <source>
        <strain evidence="8">GalUA</strain>
    </source>
</reference>
<keyword evidence="5 6" id="KW-0472">Membrane</keyword>
<dbReference type="PANTHER" id="PTHR46795:SF3">
    <property type="entry name" value="ABC TRANSPORTER PERMEASE"/>
    <property type="match status" value="1"/>
</dbReference>
<feature type="transmembrane region" description="Helical" evidence="6">
    <location>
        <begin position="17"/>
        <end position="38"/>
    </location>
</feature>
<organism evidence="8 9">
    <name type="scientific">Candidatus Galacturonatibacter soehngenii</name>
    <dbReference type="NCBI Taxonomy" id="2307010"/>
    <lineage>
        <taxon>Bacteria</taxon>
        <taxon>Bacillati</taxon>
        <taxon>Bacillota</taxon>
        <taxon>Clostridia</taxon>
        <taxon>Lachnospirales</taxon>
        <taxon>Lachnospiraceae</taxon>
        <taxon>Candidatus Galacturonatibacter</taxon>
    </lineage>
</organism>
<feature type="transmembrane region" description="Helical" evidence="6">
    <location>
        <begin position="665"/>
        <end position="688"/>
    </location>
</feature>
<dbReference type="InterPro" id="IPR052536">
    <property type="entry name" value="ABC-4_Integral_Memb_Prot"/>
</dbReference>
<feature type="transmembrane region" description="Helical" evidence="6">
    <location>
        <begin position="362"/>
        <end position="379"/>
    </location>
</feature>
<dbReference type="RefSeq" id="WP_151148146.1">
    <property type="nucleotide sequence ID" value="NZ_WAGX01000008.1"/>
</dbReference>
<evidence type="ECO:0000256" key="2">
    <source>
        <dbReference type="ARBA" id="ARBA00022475"/>
    </source>
</evidence>
<dbReference type="OrthoDB" id="9781780at2"/>
<dbReference type="GO" id="GO:0005886">
    <property type="term" value="C:plasma membrane"/>
    <property type="evidence" value="ECO:0007669"/>
    <property type="project" value="UniProtKB-SubCell"/>
</dbReference>
<dbReference type="AlphaFoldDB" id="A0A7V7UAH8"/>
<dbReference type="InterPro" id="IPR003838">
    <property type="entry name" value="ABC3_permease_C"/>
</dbReference>
<evidence type="ECO:0000256" key="5">
    <source>
        <dbReference type="ARBA" id="ARBA00023136"/>
    </source>
</evidence>
<evidence type="ECO:0000313" key="9">
    <source>
        <dbReference type="Proteomes" id="UP000461768"/>
    </source>
</evidence>
<dbReference type="EMBL" id="WAGX01000008">
    <property type="protein sequence ID" value="KAB1434230.1"/>
    <property type="molecule type" value="Genomic_DNA"/>
</dbReference>
<proteinExistence type="predicted"/>
<evidence type="ECO:0000313" key="8">
    <source>
        <dbReference type="EMBL" id="KAB1434230.1"/>
    </source>
</evidence>
<feature type="transmembrane region" description="Helical" evidence="6">
    <location>
        <begin position="58"/>
        <end position="77"/>
    </location>
</feature>
<dbReference type="Pfam" id="PF02687">
    <property type="entry name" value="FtsX"/>
    <property type="match status" value="2"/>
</dbReference>
<feature type="domain" description="ABC3 transporter permease C-terminal" evidence="7">
    <location>
        <begin position="618"/>
        <end position="736"/>
    </location>
</feature>
<keyword evidence="3 6" id="KW-0812">Transmembrane</keyword>
<gene>
    <name evidence="8" type="ORF">F7O84_17185</name>
</gene>
<keyword evidence="4 6" id="KW-1133">Transmembrane helix</keyword>
<keyword evidence="9" id="KW-1185">Reference proteome</keyword>
<dbReference type="PANTHER" id="PTHR46795">
    <property type="entry name" value="ABC TRANSPORTER PERMEASE-RELATED-RELATED"/>
    <property type="match status" value="1"/>
</dbReference>
<feature type="transmembrane region" description="Helical" evidence="6">
    <location>
        <begin position="154"/>
        <end position="174"/>
    </location>
</feature>
<feature type="transmembrane region" description="Helical" evidence="6">
    <location>
        <begin position="201"/>
        <end position="226"/>
    </location>
</feature>
<evidence type="ECO:0000256" key="4">
    <source>
        <dbReference type="ARBA" id="ARBA00022989"/>
    </source>
</evidence>